<evidence type="ECO:0000256" key="1">
    <source>
        <dbReference type="SAM" id="MobiDB-lite"/>
    </source>
</evidence>
<evidence type="ECO:0000313" key="3">
    <source>
        <dbReference type="EMBL" id="AUM74271.1"/>
    </source>
</evidence>
<dbReference type="Proteomes" id="UP000234882">
    <property type="component" value="Chromosome"/>
</dbReference>
<evidence type="ECO:0000256" key="2">
    <source>
        <dbReference type="SAM" id="SignalP"/>
    </source>
</evidence>
<keyword evidence="2" id="KW-0732">Signal</keyword>
<dbReference type="AlphaFoldDB" id="A0A2K9MF46"/>
<dbReference type="InterPro" id="IPR006311">
    <property type="entry name" value="TAT_signal"/>
</dbReference>
<keyword evidence="4" id="KW-1185">Reference proteome</keyword>
<dbReference type="RefSeq" id="WP_101499617.1">
    <property type="nucleotide sequence ID" value="NZ_CP025583.1"/>
</dbReference>
<evidence type="ECO:0008006" key="5">
    <source>
        <dbReference type="Google" id="ProtNLM"/>
    </source>
</evidence>
<dbReference type="EMBL" id="CP025583">
    <property type="protein sequence ID" value="AUM74271.1"/>
    <property type="molecule type" value="Genomic_DNA"/>
</dbReference>
<feature type="region of interest" description="Disordered" evidence="1">
    <location>
        <begin position="178"/>
        <end position="197"/>
    </location>
</feature>
<dbReference type="OrthoDB" id="7807966at2"/>
<reference evidence="4" key="1">
    <citation type="submission" date="2017-12" db="EMBL/GenBank/DDBJ databases">
        <title>Genomic analysis of Paracoccus sp. CBA4604.</title>
        <authorList>
            <person name="Roh S.W."/>
            <person name="Kim J.Y."/>
            <person name="Kim J.S."/>
        </authorList>
    </citation>
    <scope>NUCLEOTIDE SEQUENCE [LARGE SCALE GENOMIC DNA]</scope>
    <source>
        <strain evidence="4">CBA4604</strain>
    </source>
</reference>
<evidence type="ECO:0000313" key="4">
    <source>
        <dbReference type="Proteomes" id="UP000234882"/>
    </source>
</evidence>
<protein>
    <recommendedName>
        <fullName evidence="5">Right handed beta helix domain-containing protein</fullName>
    </recommendedName>
</protein>
<organism evidence="3 4">
    <name type="scientific">Paracoccus jeotgali</name>
    <dbReference type="NCBI Taxonomy" id="2065379"/>
    <lineage>
        <taxon>Bacteria</taxon>
        <taxon>Pseudomonadati</taxon>
        <taxon>Pseudomonadota</taxon>
        <taxon>Alphaproteobacteria</taxon>
        <taxon>Rhodobacterales</taxon>
        <taxon>Paracoccaceae</taxon>
        <taxon>Paracoccus</taxon>
    </lineage>
</organism>
<proteinExistence type="predicted"/>
<dbReference type="KEGG" id="paru:CYR75_08295"/>
<dbReference type="PROSITE" id="PS51318">
    <property type="entry name" value="TAT"/>
    <property type="match status" value="1"/>
</dbReference>
<feature type="signal peptide" evidence="2">
    <location>
        <begin position="1"/>
        <end position="26"/>
    </location>
</feature>
<sequence>MISRRTLFRLTSMATAALGGSALAKAAQARPAAVTDLAGLADLPAPDDAAPIHIPGQGWFEPADPSGGEPDGITRIAGADGRHWRRSGYAGRLDPAWFRQPQDGTDDAPALQRALDHPKPADAVVVALGSRHYRCLSRLTIDPTRCAVEGHGAVLDFSDMPPPPDLPPALTLADLPTGQGWQHQDGSFSRDEGPGEALTHQLSLPEPGRYRFELLITELSGRIDYPALYLIVTDQDGTELGGTVAVSPGHFDFEIESPQGPATLSIQTDCALRLTRFDVTPQHRREAVLIQAGEDSAQYGHLWLSGVTLRGPGADATLHGMRFETLAEARSSRLAMRDVTVEGFHTGVILSHRAYLIHATGLHCACETGLHFLGGARDAGEMISLYASTIEAARIALRNNGGEFALFGTSIDFVDQVLVGTGQLGLQACHLETNRPKAADKPLFDLGHGTITIDSGSFQIGGNEFELGNQCDHIFLLRSRLATARMQDVAIYNLLSQSGALAGGLGRLDIARIRGNRPRHMAPIVQFAPERNLLGPLPLDLRSSDSPTGAMRRFSLAQTRVTVPPEHRHLWVVGAAVPGAELGLSFRIRSDATGVVWVTAQALDGETRLGIGDGWPVEVGPDWTAVMRNTGGPHPLAPLDGRMPQGFAEIALVLDLTGVMGPVEIDDVFLCAS</sequence>
<accession>A0A2K9MF46</accession>
<name>A0A2K9MF46_9RHOB</name>
<gene>
    <name evidence="3" type="ORF">CYR75_08295</name>
</gene>
<feature type="chain" id="PRO_5014694585" description="Right handed beta helix domain-containing protein" evidence="2">
    <location>
        <begin position="27"/>
        <end position="673"/>
    </location>
</feature>